<dbReference type="SUPFAM" id="SSF51735">
    <property type="entry name" value="NAD(P)-binding Rossmann-fold domains"/>
    <property type="match status" value="1"/>
</dbReference>
<dbReference type="SUPFAM" id="SSF47336">
    <property type="entry name" value="ACP-like"/>
    <property type="match status" value="1"/>
</dbReference>
<dbReference type="InterPro" id="IPR049900">
    <property type="entry name" value="PKS_mFAS_DH"/>
</dbReference>
<dbReference type="SUPFAM" id="SSF52151">
    <property type="entry name" value="FabD/lysophospholipase-like"/>
    <property type="match status" value="1"/>
</dbReference>
<feature type="active site" description="Proton acceptor; for dehydratase activity" evidence="4">
    <location>
        <position position="414"/>
    </location>
</feature>
<name>M7AJV2_CHEMY</name>
<feature type="region of interest" description="C-terminal hotdog fold" evidence="4">
    <location>
        <begin position="518"/>
        <end position="654"/>
    </location>
</feature>
<evidence type="ECO:0000259" key="5">
    <source>
        <dbReference type="PROSITE" id="PS50075"/>
    </source>
</evidence>
<dbReference type="GO" id="GO:0016746">
    <property type="term" value="F:acyltransferase activity"/>
    <property type="evidence" value="ECO:0007669"/>
    <property type="project" value="InterPro"/>
</dbReference>
<dbReference type="InterPro" id="IPR020807">
    <property type="entry name" value="PKS_DH"/>
</dbReference>
<dbReference type="InterPro" id="IPR049551">
    <property type="entry name" value="PKS_DH_C"/>
</dbReference>
<evidence type="ECO:0000256" key="4">
    <source>
        <dbReference type="PROSITE-ProRule" id="PRU01363"/>
    </source>
</evidence>
<protein>
    <submittedName>
        <fullName evidence="8">Polyketide synthase PksN</fullName>
    </submittedName>
</protein>
<dbReference type="SUPFAM" id="SSF50129">
    <property type="entry name" value="GroES-like"/>
    <property type="match status" value="1"/>
</dbReference>
<evidence type="ECO:0000256" key="1">
    <source>
        <dbReference type="ARBA" id="ARBA00022450"/>
    </source>
</evidence>
<keyword evidence="1" id="KW-0596">Phosphopantetheine</keyword>
<dbReference type="STRING" id="8469.M7AJV2"/>
<dbReference type="InterPro" id="IPR020841">
    <property type="entry name" value="PKS_Beta-ketoAc_synthase_dom"/>
</dbReference>
<dbReference type="Pfam" id="PF00698">
    <property type="entry name" value="Acyl_transf_1"/>
    <property type="match status" value="1"/>
</dbReference>
<dbReference type="CDD" id="cd00833">
    <property type="entry name" value="PKS"/>
    <property type="match status" value="1"/>
</dbReference>
<dbReference type="InterPro" id="IPR042104">
    <property type="entry name" value="PKS_dehydratase_sf"/>
</dbReference>
<dbReference type="Gene3D" id="3.10.129.110">
    <property type="entry name" value="Polyketide synthase dehydratase"/>
    <property type="match status" value="1"/>
</dbReference>
<dbReference type="PROSITE" id="PS52004">
    <property type="entry name" value="KS3_2"/>
    <property type="match status" value="1"/>
</dbReference>
<proteinExistence type="predicted"/>
<dbReference type="InterPro" id="IPR036291">
    <property type="entry name" value="NAD(P)-bd_dom_sf"/>
</dbReference>
<dbReference type="Pfam" id="PF21089">
    <property type="entry name" value="PKS_DH_N"/>
    <property type="match status" value="1"/>
</dbReference>
<dbReference type="InterPro" id="IPR014031">
    <property type="entry name" value="Ketoacyl_synth_C"/>
</dbReference>
<feature type="domain" description="Ketosynthase family 3 (KS3)" evidence="6">
    <location>
        <begin position="1"/>
        <end position="212"/>
    </location>
</feature>
<feature type="region of interest" description="N-terminal hotdog fold" evidence="4">
    <location>
        <begin position="374"/>
        <end position="502"/>
    </location>
</feature>
<dbReference type="Pfam" id="PF14765">
    <property type="entry name" value="PS-DH"/>
    <property type="match status" value="1"/>
</dbReference>
<dbReference type="Gene3D" id="1.10.1200.10">
    <property type="entry name" value="ACP-like"/>
    <property type="match status" value="1"/>
</dbReference>
<dbReference type="InterPro" id="IPR036736">
    <property type="entry name" value="ACP-like_sf"/>
</dbReference>
<sequence length="1595" mass="178471">MYGRDATCLMNRDYEIITSRAVTEINHYDGTGVAALEDHNRIWGVINISAVNQNGRSVTPITRPSQTAQEKLLRSIYLTHVDPSVVQYVEAHGTGTPAGDPIEAESLGSIIGNNRSPKMPVLKIGSVKGNVGHAESAAGAAGLIKVLLMMHHETIVPSLHYREDISSINTEKLNLSIPTTVEKWEESREFGRVAGVNCFGFGGTNAHVVVRQFKQTQHSHMMDPIVKVMMEHLQYLEKQKPEIEVISTLTGKAAYADDFTTGKFWARHARDPVAFTQAIVTSAREKDNVVFVEIGPERSLQRYIMETLGKQTRVFSSLQTDKEHQTLLTLAGNLFELGYNPDWHHFCEGYQSIPAAFPRYQFDRKKLKTYLDIHQQANPRAVNSNHPLIYSLNNDNTEFNCPVSQASAPYLYEHKNNGVALVPGAFFVELALASVMSSSRPKVPLSTCQISINFLAPCVLSQNSHDLKIELASQKTVTDFKVLSSSAAVYASGQITKKSEAAVEENSISFQDIFHRCKSVVTADAVYETLSQVGFQYGSMFRQLRDVFYCEELKEAITSIKVNYCIHPVLLDCFLQMTAVMTTITFQTRAGFPSGIGSLVVFRPLEEEMMIYLKTSKSTRNYLEVCGCFTDKRGSVLAELKRVGITFMKPTSPRDNDLLFENKWKEIFSPQTIGSLGEAPRVIVFADKLGIAQQLKKYLHNESRYVMYEDWETLLEAKSSEMTAQHKMKRELEDYQEVLFMWGIQKLNDEFPSKVVAHLAKCCEAYRQIIVALREKKSSCSVRIITYRTTDRNVDHLNPGFALCGMTRTCITEISGIIFQMIDISSSSTLDISVLADVIVKYKVQDHPEILINQGRIYTSEIRRTPFKDVDYSQPSKSSQNSETFTLYTTDPYQVKDLSAEIANNTITQLENHSVEVQMDKICIHSEDYFPVSVSSCNFGNTLYWNSYTIDKHKLLALDFSGTVTAVGSEVKKIKVGDQVASCYPVISSSRVKVPGIVCFNIKKFPCFRNVSCVSYFMVAWEIVNQTLPKVKHSGTLGIISTEPQSVLCNVLTLTAQETGWRTVLATPTSDQWQRVNQCNALVYLSPVDGMSTEVLVHLSHLRDLVIVHGNQQSECFRYLLGSDQENIRVHVLKLISIFQKASLKQCLRAVHGWIKSMQMKQFQNLSYSVFQQTENFESTNTAATSYFSCRSIPLAVLKGDVKTNRISDIPVYEAQKKMFKQNAVYIVAGGLTGLGFETVKFIAQNGGGCIAILSRSNPSSEKQEEIKALQNQYEGSRIVSLQCNVISHLQVEKAISSIDTIFPKSPIKGVFHSAVVLHDGRLEALNLSHFEKVLSPKVAGAINLHRATIGQELDYFVCYSSVTSFIGNSTQANYAAANSFLDVFCHYRRNCGLSGQSINWGALNLGLLLNQNNIQNILEFKGIDILQIHEIYEYLKKSLILNNPQQAVVKLNFGTLSYHVLSRIGSLKSRFRTLMSEEFGSKLELSEQVTPQNLSPVNSQDYITSLVSYLSSTNASDLTMNTSLASLGMDSMLAMTLQNRIFHERRVEIPLVKLLDPHTTLSSLVLLLEESSNESGSLEKTTHVAESIDDGNWL</sequence>
<dbReference type="InterPro" id="IPR011032">
    <property type="entry name" value="GroES-like_sf"/>
</dbReference>
<evidence type="ECO:0000259" key="6">
    <source>
        <dbReference type="PROSITE" id="PS52004"/>
    </source>
</evidence>
<dbReference type="EMBL" id="KB598658">
    <property type="protein sequence ID" value="EMP24664.1"/>
    <property type="molecule type" value="Genomic_DNA"/>
</dbReference>
<dbReference type="Pfam" id="PF08659">
    <property type="entry name" value="KR"/>
    <property type="match status" value="1"/>
</dbReference>
<gene>
    <name evidence="8" type="ORF">UY3_18267</name>
</gene>
<dbReference type="InterPro" id="IPR016039">
    <property type="entry name" value="Thiolase-like"/>
</dbReference>
<dbReference type="Pfam" id="PF00550">
    <property type="entry name" value="PP-binding"/>
    <property type="match status" value="1"/>
</dbReference>
<accession>M7AJV2</accession>
<evidence type="ECO:0000256" key="2">
    <source>
        <dbReference type="ARBA" id="ARBA00022553"/>
    </source>
</evidence>
<dbReference type="InterPro" id="IPR014043">
    <property type="entry name" value="Acyl_transferase_dom"/>
</dbReference>
<dbReference type="SMART" id="SM00827">
    <property type="entry name" value="PKS_AT"/>
    <property type="match status" value="1"/>
</dbReference>
<dbReference type="InterPro" id="IPR001227">
    <property type="entry name" value="Ac_transferase_dom_sf"/>
</dbReference>
<evidence type="ECO:0000256" key="3">
    <source>
        <dbReference type="ARBA" id="ARBA00022679"/>
    </source>
</evidence>
<dbReference type="PANTHER" id="PTHR45681:SF8">
    <property type="entry name" value="CARRIER DOMAIN-CONTAINING PROTEIN"/>
    <property type="match status" value="1"/>
</dbReference>
<dbReference type="Gene3D" id="3.40.50.720">
    <property type="entry name" value="NAD(P)-binding Rossmann-like Domain"/>
    <property type="match status" value="1"/>
</dbReference>
<dbReference type="SMART" id="SM00825">
    <property type="entry name" value="PKS_KS"/>
    <property type="match status" value="1"/>
</dbReference>
<dbReference type="PROSITE" id="PS50075">
    <property type="entry name" value="CARRIER"/>
    <property type="match status" value="1"/>
</dbReference>
<dbReference type="InterPro" id="IPR016035">
    <property type="entry name" value="Acyl_Trfase/lysoPLipase"/>
</dbReference>
<evidence type="ECO:0000259" key="7">
    <source>
        <dbReference type="PROSITE" id="PS52019"/>
    </source>
</evidence>
<keyword evidence="9" id="KW-1185">Reference proteome</keyword>
<dbReference type="Proteomes" id="UP000031443">
    <property type="component" value="Unassembled WGS sequence"/>
</dbReference>
<dbReference type="InterPro" id="IPR013968">
    <property type="entry name" value="PKS_KR"/>
</dbReference>
<dbReference type="Gene3D" id="3.30.70.3290">
    <property type="match status" value="1"/>
</dbReference>
<dbReference type="Gene3D" id="3.40.47.10">
    <property type="match status" value="1"/>
</dbReference>
<feature type="active site" description="Proton donor; for dehydratase activity" evidence="4">
    <location>
        <position position="572"/>
    </location>
</feature>
<keyword evidence="3" id="KW-0808">Transferase</keyword>
<reference evidence="9" key="1">
    <citation type="journal article" date="2013" name="Nat. Genet.">
        <title>The draft genomes of soft-shell turtle and green sea turtle yield insights into the development and evolution of the turtle-specific body plan.</title>
        <authorList>
            <person name="Wang Z."/>
            <person name="Pascual-Anaya J."/>
            <person name="Zadissa A."/>
            <person name="Li W."/>
            <person name="Niimura Y."/>
            <person name="Huang Z."/>
            <person name="Li C."/>
            <person name="White S."/>
            <person name="Xiong Z."/>
            <person name="Fang D."/>
            <person name="Wang B."/>
            <person name="Ming Y."/>
            <person name="Chen Y."/>
            <person name="Zheng Y."/>
            <person name="Kuraku S."/>
            <person name="Pignatelli M."/>
            <person name="Herrero J."/>
            <person name="Beal K."/>
            <person name="Nozawa M."/>
            <person name="Li Q."/>
            <person name="Wang J."/>
            <person name="Zhang H."/>
            <person name="Yu L."/>
            <person name="Shigenobu S."/>
            <person name="Wang J."/>
            <person name="Liu J."/>
            <person name="Flicek P."/>
            <person name="Searle S."/>
            <person name="Wang J."/>
            <person name="Kuratani S."/>
            <person name="Yin Y."/>
            <person name="Aken B."/>
            <person name="Zhang G."/>
            <person name="Irie N."/>
        </authorList>
    </citation>
    <scope>NUCLEOTIDE SEQUENCE [LARGE SCALE GENOMIC DNA]</scope>
</reference>
<dbReference type="InterPro" id="IPR050444">
    <property type="entry name" value="Polyketide_Synthase"/>
</dbReference>
<dbReference type="Gene3D" id="3.40.366.10">
    <property type="entry name" value="Malonyl-Coenzyme A Acyl Carrier Protein, domain 2"/>
    <property type="match status" value="1"/>
</dbReference>
<dbReference type="SMART" id="SM00826">
    <property type="entry name" value="PKS_DH"/>
    <property type="match status" value="1"/>
</dbReference>
<dbReference type="GO" id="GO:0032787">
    <property type="term" value="P:monocarboxylic acid metabolic process"/>
    <property type="evidence" value="ECO:0007669"/>
    <property type="project" value="UniProtKB-ARBA"/>
</dbReference>
<keyword evidence="2" id="KW-0597">Phosphoprotein</keyword>
<dbReference type="Pfam" id="PF02801">
    <property type="entry name" value="Ketoacyl-synt_C"/>
    <property type="match status" value="1"/>
</dbReference>
<feature type="domain" description="PKS/mFAS DH" evidence="7">
    <location>
        <begin position="374"/>
        <end position="654"/>
    </location>
</feature>
<organism evidence="8 9">
    <name type="scientific">Chelonia mydas</name>
    <name type="common">Green sea-turtle</name>
    <name type="synonym">Chelonia agassizi</name>
    <dbReference type="NCBI Taxonomy" id="8469"/>
    <lineage>
        <taxon>Eukaryota</taxon>
        <taxon>Metazoa</taxon>
        <taxon>Chordata</taxon>
        <taxon>Craniata</taxon>
        <taxon>Vertebrata</taxon>
        <taxon>Euteleostomi</taxon>
        <taxon>Archelosauria</taxon>
        <taxon>Testudinata</taxon>
        <taxon>Testudines</taxon>
        <taxon>Cryptodira</taxon>
        <taxon>Durocryptodira</taxon>
        <taxon>Americhelydia</taxon>
        <taxon>Chelonioidea</taxon>
        <taxon>Cheloniidae</taxon>
        <taxon>Chelonia</taxon>
    </lineage>
</organism>
<dbReference type="InterPro" id="IPR009081">
    <property type="entry name" value="PP-bd_ACP"/>
</dbReference>
<feature type="domain" description="Carrier" evidence="5">
    <location>
        <begin position="1497"/>
        <end position="1573"/>
    </location>
</feature>
<dbReference type="InterPro" id="IPR057326">
    <property type="entry name" value="KR_dom"/>
</dbReference>
<evidence type="ECO:0000313" key="8">
    <source>
        <dbReference type="EMBL" id="EMP24664.1"/>
    </source>
</evidence>
<dbReference type="SMART" id="SM00822">
    <property type="entry name" value="PKS_KR"/>
    <property type="match status" value="1"/>
</dbReference>
<dbReference type="PROSITE" id="PS52019">
    <property type="entry name" value="PKS_MFAS_DH"/>
    <property type="match status" value="1"/>
</dbReference>
<dbReference type="PANTHER" id="PTHR45681">
    <property type="entry name" value="POLYKETIDE SYNTHASE 44-RELATED"/>
    <property type="match status" value="1"/>
</dbReference>
<dbReference type="InterPro" id="IPR049552">
    <property type="entry name" value="PKS_DH_N"/>
</dbReference>
<dbReference type="SUPFAM" id="SSF53901">
    <property type="entry name" value="Thiolase-like"/>
    <property type="match status" value="1"/>
</dbReference>
<evidence type="ECO:0000313" key="9">
    <source>
        <dbReference type="Proteomes" id="UP000031443"/>
    </source>
</evidence>
<dbReference type="Gene3D" id="3.90.180.10">
    <property type="entry name" value="Medium-chain alcohol dehydrogenases, catalytic domain"/>
    <property type="match status" value="1"/>
</dbReference>